<sequence>MTTKVFPIQDIKELEREESFIDLWSELPKAPVKHPCEKDKERNKSKKRKHMKRDQDWEYILENHIRSKVDEELRLDELRPRAGGASSSLVPSKVGLIIGIHVVMKSETLTIIPLFVKGTSEVSLSAPTTTSSTIDDLGFTRALAPYLDSKS</sequence>
<organism evidence="2 3">
    <name type="scientific">Solanum commersonii</name>
    <name type="common">Commerson's wild potato</name>
    <name type="synonym">Commerson's nightshade</name>
    <dbReference type="NCBI Taxonomy" id="4109"/>
    <lineage>
        <taxon>Eukaryota</taxon>
        <taxon>Viridiplantae</taxon>
        <taxon>Streptophyta</taxon>
        <taxon>Embryophyta</taxon>
        <taxon>Tracheophyta</taxon>
        <taxon>Spermatophyta</taxon>
        <taxon>Magnoliopsida</taxon>
        <taxon>eudicotyledons</taxon>
        <taxon>Gunneridae</taxon>
        <taxon>Pentapetalae</taxon>
        <taxon>asterids</taxon>
        <taxon>lamiids</taxon>
        <taxon>Solanales</taxon>
        <taxon>Solanaceae</taxon>
        <taxon>Solanoideae</taxon>
        <taxon>Solaneae</taxon>
        <taxon>Solanum</taxon>
    </lineage>
</organism>
<comment type="caution">
    <text evidence="2">The sequence shown here is derived from an EMBL/GenBank/DDBJ whole genome shotgun (WGS) entry which is preliminary data.</text>
</comment>
<evidence type="ECO:0000256" key="1">
    <source>
        <dbReference type="SAM" id="MobiDB-lite"/>
    </source>
</evidence>
<dbReference type="Proteomes" id="UP000824120">
    <property type="component" value="Chromosome 6"/>
</dbReference>
<feature type="compositionally biased region" description="Basic residues" evidence="1">
    <location>
        <begin position="43"/>
        <end position="52"/>
    </location>
</feature>
<proteinExistence type="predicted"/>
<dbReference type="EMBL" id="JACXVP010000006">
    <property type="protein sequence ID" value="KAG5599021.1"/>
    <property type="molecule type" value="Genomic_DNA"/>
</dbReference>
<keyword evidence="3" id="KW-1185">Reference proteome</keyword>
<accession>A0A9J5YG18</accession>
<name>A0A9J5YG18_SOLCO</name>
<protein>
    <submittedName>
        <fullName evidence="2">Uncharacterized protein</fullName>
    </submittedName>
</protein>
<feature type="region of interest" description="Disordered" evidence="1">
    <location>
        <begin position="32"/>
        <end position="53"/>
    </location>
</feature>
<dbReference type="AlphaFoldDB" id="A0A9J5YG18"/>
<evidence type="ECO:0000313" key="3">
    <source>
        <dbReference type="Proteomes" id="UP000824120"/>
    </source>
</evidence>
<reference evidence="2 3" key="1">
    <citation type="submission" date="2020-09" db="EMBL/GenBank/DDBJ databases">
        <title>De no assembly of potato wild relative species, Solanum commersonii.</title>
        <authorList>
            <person name="Cho K."/>
        </authorList>
    </citation>
    <scope>NUCLEOTIDE SEQUENCE [LARGE SCALE GENOMIC DNA]</scope>
    <source>
        <strain evidence="2">LZ3.2</strain>
        <tissue evidence="2">Leaf</tissue>
    </source>
</reference>
<gene>
    <name evidence="2" type="ORF">H5410_030391</name>
</gene>
<evidence type="ECO:0000313" key="2">
    <source>
        <dbReference type="EMBL" id="KAG5599021.1"/>
    </source>
</evidence>
<dbReference type="OrthoDB" id="10351570at2759"/>